<name>A0ABD2XNT8_9HYME</name>
<accession>A0ABD2XNT8</accession>
<reference evidence="1 2" key="1">
    <citation type="journal article" date="2024" name="bioRxiv">
        <title>A reference genome for Trichogramma kaykai: A tiny desert-dwelling parasitoid wasp with competing sex-ratio distorters.</title>
        <authorList>
            <person name="Culotta J."/>
            <person name="Lindsey A.R."/>
        </authorList>
    </citation>
    <scope>NUCLEOTIDE SEQUENCE [LARGE SCALE GENOMIC DNA]</scope>
    <source>
        <strain evidence="1 2">KSX58</strain>
    </source>
</reference>
<keyword evidence="2" id="KW-1185">Reference proteome</keyword>
<comment type="caution">
    <text evidence="1">The sequence shown here is derived from an EMBL/GenBank/DDBJ whole genome shotgun (WGS) entry which is preliminary data.</text>
</comment>
<evidence type="ECO:0000313" key="2">
    <source>
        <dbReference type="Proteomes" id="UP001627154"/>
    </source>
</evidence>
<evidence type="ECO:0000313" key="1">
    <source>
        <dbReference type="EMBL" id="KAL3406504.1"/>
    </source>
</evidence>
<gene>
    <name evidence="1" type="ORF">TKK_001817</name>
</gene>
<dbReference type="EMBL" id="JBJJXI010000019">
    <property type="protein sequence ID" value="KAL3406504.1"/>
    <property type="molecule type" value="Genomic_DNA"/>
</dbReference>
<dbReference type="Proteomes" id="UP001627154">
    <property type="component" value="Unassembled WGS sequence"/>
</dbReference>
<organism evidence="1 2">
    <name type="scientific">Trichogramma kaykai</name>
    <dbReference type="NCBI Taxonomy" id="54128"/>
    <lineage>
        <taxon>Eukaryota</taxon>
        <taxon>Metazoa</taxon>
        <taxon>Ecdysozoa</taxon>
        <taxon>Arthropoda</taxon>
        <taxon>Hexapoda</taxon>
        <taxon>Insecta</taxon>
        <taxon>Pterygota</taxon>
        <taxon>Neoptera</taxon>
        <taxon>Endopterygota</taxon>
        <taxon>Hymenoptera</taxon>
        <taxon>Apocrita</taxon>
        <taxon>Proctotrupomorpha</taxon>
        <taxon>Chalcidoidea</taxon>
        <taxon>Trichogrammatidae</taxon>
        <taxon>Trichogramma</taxon>
    </lineage>
</organism>
<protein>
    <submittedName>
        <fullName evidence="1">Uncharacterized protein</fullName>
    </submittedName>
</protein>
<dbReference type="AlphaFoldDB" id="A0ABD2XNT8"/>
<sequence>MSRTTLEDSEIAEEDCNSSSRIDGAQTQITCRFRQCFVETGNSLCLSQIRHRRRVRRAKVLSKENGMWLLQTLSELSQQVDDLEKEVNLSLKKYFELTLKSDSTRRDKNFVENVDDCKEDMLIIETSDIDSD</sequence>
<proteinExistence type="predicted"/>